<dbReference type="OrthoDB" id="9772976at2"/>
<keyword evidence="2" id="KW-1185">Reference proteome</keyword>
<evidence type="ECO:0000313" key="2">
    <source>
        <dbReference type="Proteomes" id="UP000003374"/>
    </source>
</evidence>
<gene>
    <name evidence="1" type="ORF">NB231_15963</name>
</gene>
<reference evidence="1 2" key="1">
    <citation type="submission" date="2006-02" db="EMBL/GenBank/DDBJ databases">
        <authorList>
            <person name="Waterbury J."/>
            <person name="Ferriera S."/>
            <person name="Johnson J."/>
            <person name="Kravitz S."/>
            <person name="Halpern A."/>
            <person name="Remington K."/>
            <person name="Beeson K."/>
            <person name="Tran B."/>
            <person name="Rogers Y.-H."/>
            <person name="Friedman R."/>
            <person name="Venter J.C."/>
        </authorList>
    </citation>
    <scope>NUCLEOTIDE SEQUENCE [LARGE SCALE GENOMIC DNA]</scope>
    <source>
        <strain evidence="1 2">Nb-231</strain>
    </source>
</reference>
<dbReference type="EMBL" id="AAOF01000001">
    <property type="protein sequence ID" value="EAR23331.1"/>
    <property type="molecule type" value="Genomic_DNA"/>
</dbReference>
<name>A4BLZ3_9GAMM</name>
<evidence type="ECO:0000313" key="1">
    <source>
        <dbReference type="EMBL" id="EAR23331.1"/>
    </source>
</evidence>
<dbReference type="SUPFAM" id="SSF52540">
    <property type="entry name" value="P-loop containing nucleoside triphosphate hydrolases"/>
    <property type="match status" value="1"/>
</dbReference>
<protein>
    <submittedName>
        <fullName evidence="1">Methyl-accepting chemotaxis protein</fullName>
    </submittedName>
</protein>
<sequence length="435" mass="48397">MTTLSPARADEILDALRRGTVPESALEAFAVGLDRYRETLHAELQQCTTGRGRFKAVRGEYGTGKTFFARWFQGLARSESFATSEVQISETETPLHRLETVYRRLTEHLTSAESQRGALRSTIDGWFYALEEEVVGRQGDCSEQALLDGTEALMRERLRTIERRAPAFGACLRGYRTATAEGNEELATGLIAWMSGQPNVAAAIKRAAGIKGEIDHFGALGFLQGLLLILRDNGFAGLVLVLDEVETLQRVRGDVREKSLNALRQFMDEIDAGRFPGLYLMITGTPAFFDGPQGVQRLPPLAQRLHVEFGRNARFDNPRAAQIRLQAFDFDRLVEVGQNVRRVFAARCADPERLLRTADDTLLGDLAATVTGKLGGKVGVAPRIFLKKLVAEVLDRIDQFPDFDPRRDYDLSIAATELTRDEQRVLSPNDIELDL</sequence>
<accession>A4BLZ3</accession>
<dbReference type="STRING" id="314278.NB231_15963"/>
<dbReference type="NCBIfam" id="NF033438">
    <property type="entry name" value="BREX_BrxD"/>
    <property type="match status" value="1"/>
</dbReference>
<dbReference type="Proteomes" id="UP000003374">
    <property type="component" value="Unassembled WGS sequence"/>
</dbReference>
<comment type="caution">
    <text evidence="1">The sequence shown here is derived from an EMBL/GenBank/DDBJ whole genome shotgun (WGS) entry which is preliminary data.</text>
</comment>
<dbReference type="HOGENOM" id="CLU_050343_0_0_6"/>
<proteinExistence type="predicted"/>
<dbReference type="Pfam" id="PF10923">
    <property type="entry name" value="BrxC_BrxD"/>
    <property type="match status" value="1"/>
</dbReference>
<organism evidence="1 2">
    <name type="scientific">Nitrococcus mobilis Nb-231</name>
    <dbReference type="NCBI Taxonomy" id="314278"/>
    <lineage>
        <taxon>Bacteria</taxon>
        <taxon>Pseudomonadati</taxon>
        <taxon>Pseudomonadota</taxon>
        <taxon>Gammaproteobacteria</taxon>
        <taxon>Chromatiales</taxon>
        <taxon>Ectothiorhodospiraceae</taxon>
        <taxon>Nitrococcus</taxon>
    </lineage>
</organism>
<dbReference type="InterPro" id="IPR021228">
    <property type="entry name" value="BrxD"/>
</dbReference>
<dbReference type="eggNOG" id="COG1474">
    <property type="taxonomic scope" value="Bacteria"/>
</dbReference>
<dbReference type="AlphaFoldDB" id="A4BLZ3"/>
<dbReference type="InterPro" id="IPR027417">
    <property type="entry name" value="P-loop_NTPase"/>
</dbReference>
<dbReference type="RefSeq" id="WP_005004492.1">
    <property type="nucleotide sequence ID" value="NZ_CH672427.1"/>
</dbReference>